<keyword evidence="5" id="KW-1185">Reference proteome</keyword>
<dbReference type="CDD" id="cd03214">
    <property type="entry name" value="ABC_Iron-Siderophores_B12_Hemin"/>
    <property type="match status" value="1"/>
</dbReference>
<dbReference type="PANTHER" id="PTHR42794:SF2">
    <property type="entry name" value="ABC TRANSPORTER ATP-BINDING PROTEIN"/>
    <property type="match status" value="1"/>
</dbReference>
<dbReference type="EMBL" id="JBHRSB010000006">
    <property type="protein sequence ID" value="MFC3002460.1"/>
    <property type="molecule type" value="Genomic_DNA"/>
</dbReference>
<accession>A0ABV7C2N2</accession>
<organism evidence="4 5">
    <name type="scientific">Falsiroseomonas tokyonensis</name>
    <dbReference type="NCBI Taxonomy" id="430521"/>
    <lineage>
        <taxon>Bacteria</taxon>
        <taxon>Pseudomonadati</taxon>
        <taxon>Pseudomonadota</taxon>
        <taxon>Alphaproteobacteria</taxon>
        <taxon>Acetobacterales</taxon>
        <taxon>Roseomonadaceae</taxon>
        <taxon>Falsiroseomonas</taxon>
    </lineage>
</organism>
<dbReference type="InterPro" id="IPR003439">
    <property type="entry name" value="ABC_transporter-like_ATP-bd"/>
</dbReference>
<dbReference type="InterPro" id="IPR003593">
    <property type="entry name" value="AAA+_ATPase"/>
</dbReference>
<dbReference type="SMART" id="SM00382">
    <property type="entry name" value="AAA"/>
    <property type="match status" value="1"/>
</dbReference>
<evidence type="ECO:0000259" key="3">
    <source>
        <dbReference type="PROSITE" id="PS50893"/>
    </source>
</evidence>
<evidence type="ECO:0000256" key="2">
    <source>
        <dbReference type="ARBA" id="ARBA00022840"/>
    </source>
</evidence>
<evidence type="ECO:0000313" key="5">
    <source>
        <dbReference type="Proteomes" id="UP001595420"/>
    </source>
</evidence>
<dbReference type="InterPro" id="IPR017871">
    <property type="entry name" value="ABC_transporter-like_CS"/>
</dbReference>
<evidence type="ECO:0000256" key="1">
    <source>
        <dbReference type="ARBA" id="ARBA00022741"/>
    </source>
</evidence>
<feature type="domain" description="ABC transporter" evidence="3">
    <location>
        <begin position="4"/>
        <end position="240"/>
    </location>
</feature>
<dbReference type="GO" id="GO:0005524">
    <property type="term" value="F:ATP binding"/>
    <property type="evidence" value="ECO:0007669"/>
    <property type="project" value="UniProtKB-KW"/>
</dbReference>
<keyword evidence="1" id="KW-0547">Nucleotide-binding</keyword>
<protein>
    <submittedName>
        <fullName evidence="4">ABC transporter ATP-binding protein</fullName>
    </submittedName>
</protein>
<gene>
    <name evidence="4" type="ORF">ACFOD3_21350</name>
</gene>
<sequence length="263" mass="28035">MSELLLSCVSAGYRARPVLRDFTCGPIPAGGLTALVGPNAAGKSTLLRAIAGLVPARGSIRFDGRELIGLAPRERTRLLAFMPQALPQDTGLTVIEALLGAWRALPDGAVLYDEAALLQRVGQILDRLGLVELGMAPLQSLSGGQRQMVALAQAIIRDPPLLLLDEPTSALDLRRQFEVMALLRDLAREGRSVVVVLHDLALAARWADHLLVMHQGQAHSDGGAEAVLTPVMLRQVYGVEARIEPASSGERLLLIDGISSSGR</sequence>
<dbReference type="PANTHER" id="PTHR42794">
    <property type="entry name" value="HEMIN IMPORT ATP-BINDING PROTEIN HMUV"/>
    <property type="match status" value="1"/>
</dbReference>
<proteinExistence type="predicted"/>
<dbReference type="RefSeq" id="WP_216838536.1">
    <property type="nucleotide sequence ID" value="NZ_JAFNJS010000006.1"/>
</dbReference>
<dbReference type="PROSITE" id="PS50893">
    <property type="entry name" value="ABC_TRANSPORTER_2"/>
    <property type="match status" value="1"/>
</dbReference>
<reference evidence="5" key="1">
    <citation type="journal article" date="2019" name="Int. J. Syst. Evol. Microbiol.">
        <title>The Global Catalogue of Microorganisms (GCM) 10K type strain sequencing project: providing services to taxonomists for standard genome sequencing and annotation.</title>
        <authorList>
            <consortium name="The Broad Institute Genomics Platform"/>
            <consortium name="The Broad Institute Genome Sequencing Center for Infectious Disease"/>
            <person name="Wu L."/>
            <person name="Ma J."/>
        </authorList>
    </citation>
    <scope>NUCLEOTIDE SEQUENCE [LARGE SCALE GENOMIC DNA]</scope>
    <source>
        <strain evidence="5">CGMCC 1.16855</strain>
    </source>
</reference>
<evidence type="ECO:0000313" key="4">
    <source>
        <dbReference type="EMBL" id="MFC3002460.1"/>
    </source>
</evidence>
<name>A0ABV7C2N2_9PROT</name>
<dbReference type="Proteomes" id="UP001595420">
    <property type="component" value="Unassembled WGS sequence"/>
</dbReference>
<keyword evidence="2 4" id="KW-0067">ATP-binding</keyword>
<dbReference type="PROSITE" id="PS00211">
    <property type="entry name" value="ABC_TRANSPORTER_1"/>
    <property type="match status" value="1"/>
</dbReference>
<comment type="caution">
    <text evidence="4">The sequence shown here is derived from an EMBL/GenBank/DDBJ whole genome shotgun (WGS) entry which is preliminary data.</text>
</comment>
<dbReference type="Pfam" id="PF00005">
    <property type="entry name" value="ABC_tran"/>
    <property type="match status" value="1"/>
</dbReference>